<keyword evidence="3" id="KW-1185">Reference proteome</keyword>
<keyword evidence="1" id="KW-0472">Membrane</keyword>
<dbReference type="STRING" id="926569.ANT_30730"/>
<evidence type="ECO:0000313" key="3">
    <source>
        <dbReference type="Proteomes" id="UP000008922"/>
    </source>
</evidence>
<keyword evidence="1" id="KW-0812">Transmembrane</keyword>
<feature type="transmembrane region" description="Helical" evidence="1">
    <location>
        <begin position="251"/>
        <end position="271"/>
    </location>
</feature>
<accession>E8N2U9</accession>
<sequence length="285" mass="30774">MFYFQREGNMPALLRQPVKRCNRLAYLCGDCREFCSKKIYNQAGGERPSRGTQTGVTARARREVCAPGWLDGLLDAVASETLPMNSYPVDERQAHVTSKSTPLWQTVFIWTAANALGIAASMPLSALISLVKPLTGLAGSAVVIGIPVGLMQWLALRRTARVSPLWIFTVFFGLVAVGWLAGLISFHDDEGILELSSLYALAGLIIGLLQWSLLFRHFRRSFWYPLSSALGLGLALWAVLVTNLVSVNGSLALALGILIYSVATGVALAHLPPASSPEPAPDQPA</sequence>
<feature type="transmembrane region" description="Helical" evidence="1">
    <location>
        <begin position="222"/>
        <end position="245"/>
    </location>
</feature>
<name>E8N2U9_ANATU</name>
<dbReference type="KEGG" id="atm:ANT_30730"/>
<reference evidence="2 3" key="1">
    <citation type="submission" date="2010-12" db="EMBL/GenBank/DDBJ databases">
        <title>Whole genome sequence of Anaerolinea thermophila UNI-1.</title>
        <authorList>
            <person name="Narita-Yamada S."/>
            <person name="Kishi E."/>
            <person name="Watanabe Y."/>
            <person name="Takasaki K."/>
            <person name="Ankai A."/>
            <person name="Oguchi A."/>
            <person name="Fukui S."/>
            <person name="Takahashi M."/>
            <person name="Yashiro I."/>
            <person name="Hosoyama A."/>
            <person name="Sekiguchi Y."/>
            <person name="Hanada S."/>
            <person name="Fujita N."/>
        </authorList>
    </citation>
    <scope>NUCLEOTIDE SEQUENCE [LARGE SCALE GENOMIC DNA]</scope>
    <source>
        <strain evidence="3">DSM 14523 / JCM 11388 / NBRC 100420 / UNI-1</strain>
    </source>
</reference>
<feature type="transmembrane region" description="Helical" evidence="1">
    <location>
        <begin position="198"/>
        <end position="215"/>
    </location>
</feature>
<protein>
    <submittedName>
        <fullName evidence="2">Uncharacterized protein</fullName>
    </submittedName>
</protein>
<dbReference type="HOGENOM" id="CLU_975369_0_0_0"/>
<feature type="transmembrane region" description="Helical" evidence="1">
    <location>
        <begin position="107"/>
        <end position="131"/>
    </location>
</feature>
<dbReference type="AlphaFoldDB" id="E8N2U9"/>
<organism evidence="2 3">
    <name type="scientific">Anaerolinea thermophila (strain DSM 14523 / JCM 11388 / NBRC 100420 / UNI-1)</name>
    <dbReference type="NCBI Taxonomy" id="926569"/>
    <lineage>
        <taxon>Bacteria</taxon>
        <taxon>Bacillati</taxon>
        <taxon>Chloroflexota</taxon>
        <taxon>Anaerolineae</taxon>
        <taxon>Anaerolineales</taxon>
        <taxon>Anaerolineaceae</taxon>
        <taxon>Anaerolinea</taxon>
    </lineage>
</organism>
<proteinExistence type="predicted"/>
<feature type="transmembrane region" description="Helical" evidence="1">
    <location>
        <begin position="165"/>
        <end position="186"/>
    </location>
</feature>
<dbReference type="InParanoid" id="E8N2U9"/>
<evidence type="ECO:0000256" key="1">
    <source>
        <dbReference type="SAM" id="Phobius"/>
    </source>
</evidence>
<feature type="transmembrane region" description="Helical" evidence="1">
    <location>
        <begin position="137"/>
        <end position="156"/>
    </location>
</feature>
<evidence type="ECO:0000313" key="2">
    <source>
        <dbReference type="EMBL" id="BAJ65099.1"/>
    </source>
</evidence>
<keyword evidence="1" id="KW-1133">Transmembrane helix</keyword>
<gene>
    <name evidence="2" type="ordered locus">ANT_30730</name>
</gene>
<dbReference type="Proteomes" id="UP000008922">
    <property type="component" value="Chromosome"/>
</dbReference>
<dbReference type="EMBL" id="AP012029">
    <property type="protein sequence ID" value="BAJ65099.1"/>
    <property type="molecule type" value="Genomic_DNA"/>
</dbReference>